<keyword evidence="2" id="KW-0732">Signal</keyword>
<evidence type="ECO:0000313" key="4">
    <source>
        <dbReference type="Proteomes" id="UP000476332"/>
    </source>
</evidence>
<name>A0A6L9MIQ3_9HYPH</name>
<feature type="signal peptide" evidence="2">
    <location>
        <begin position="1"/>
        <end position="22"/>
    </location>
</feature>
<keyword evidence="4" id="KW-1185">Reference proteome</keyword>
<comment type="caution">
    <text evidence="3">The sequence shown here is derived from an EMBL/GenBank/DDBJ whole genome shotgun (WGS) entry which is preliminary data.</text>
</comment>
<dbReference type="EMBL" id="JAAAMJ010000010">
    <property type="protein sequence ID" value="NDV87705.1"/>
    <property type="molecule type" value="Genomic_DNA"/>
</dbReference>
<evidence type="ECO:0000256" key="2">
    <source>
        <dbReference type="SAM" id="SignalP"/>
    </source>
</evidence>
<gene>
    <name evidence="3" type="ORF">GTW51_13440</name>
</gene>
<feature type="transmembrane region" description="Helical" evidence="1">
    <location>
        <begin position="118"/>
        <end position="136"/>
    </location>
</feature>
<dbReference type="AlphaFoldDB" id="A0A6L9MIQ3"/>
<feature type="transmembrane region" description="Helical" evidence="1">
    <location>
        <begin position="69"/>
        <end position="88"/>
    </location>
</feature>
<keyword evidence="1" id="KW-0812">Transmembrane</keyword>
<feature type="transmembrane region" description="Helical" evidence="1">
    <location>
        <begin position="148"/>
        <end position="171"/>
    </location>
</feature>
<sequence length="213" mass="21168">MPNLNRLAFAGLLTLLPSAAFAHHPGGGMAPQSAIDGLLSGLAHPVIGLDHLAFIVGVGLLAALTAHRFLAPLLFVGATVAGTLLHLMAFDLPAAEFVIALSVAAIGVLALSGRNYGMLVTGGLFAVAGLFHGYAYGEAVVGSESGAVIAYLVGFAAIQYVVAIAAGHVAVKLLGEGRAARENFGLRIGGGVVAGAGAIILGEQMLAIVGLAG</sequence>
<dbReference type="RefSeq" id="WP_163044458.1">
    <property type="nucleotide sequence ID" value="NZ_JAAAMJ010000010.1"/>
</dbReference>
<dbReference type="Proteomes" id="UP000476332">
    <property type="component" value="Unassembled WGS sequence"/>
</dbReference>
<organism evidence="3 4">
    <name type="scientific">Aurantimonas aggregata</name>
    <dbReference type="NCBI Taxonomy" id="2047720"/>
    <lineage>
        <taxon>Bacteria</taxon>
        <taxon>Pseudomonadati</taxon>
        <taxon>Pseudomonadota</taxon>
        <taxon>Alphaproteobacteria</taxon>
        <taxon>Hyphomicrobiales</taxon>
        <taxon>Aurantimonadaceae</taxon>
        <taxon>Aurantimonas</taxon>
    </lineage>
</organism>
<accession>A0A6L9MIQ3</accession>
<evidence type="ECO:0000256" key="1">
    <source>
        <dbReference type="SAM" id="Phobius"/>
    </source>
</evidence>
<feature type="chain" id="PRO_5026911063" evidence="2">
    <location>
        <begin position="23"/>
        <end position="213"/>
    </location>
</feature>
<proteinExistence type="predicted"/>
<evidence type="ECO:0000313" key="3">
    <source>
        <dbReference type="EMBL" id="NDV87705.1"/>
    </source>
</evidence>
<keyword evidence="1" id="KW-1133">Transmembrane helix</keyword>
<reference evidence="3 4" key="1">
    <citation type="submission" date="2020-01" db="EMBL/GenBank/DDBJ databases">
        <title>Genomes of bacteria type strains.</title>
        <authorList>
            <person name="Chen J."/>
            <person name="Zhu S."/>
            <person name="Chen J."/>
        </authorList>
    </citation>
    <scope>NUCLEOTIDE SEQUENCE [LARGE SCALE GENOMIC DNA]</scope>
    <source>
        <strain evidence="3 4">KCTC 52919</strain>
    </source>
</reference>
<dbReference type="PIRSF" id="PIRSF016919">
    <property type="entry name" value="HupE_UreJ"/>
    <property type="match status" value="1"/>
</dbReference>
<feature type="transmembrane region" description="Helical" evidence="1">
    <location>
        <begin position="192"/>
        <end position="212"/>
    </location>
</feature>
<keyword evidence="1" id="KW-0472">Membrane</keyword>
<dbReference type="Pfam" id="PF04955">
    <property type="entry name" value="HupE_UreJ"/>
    <property type="match status" value="1"/>
</dbReference>
<dbReference type="InterPro" id="IPR007038">
    <property type="entry name" value="HupE_UreJ"/>
</dbReference>
<feature type="transmembrane region" description="Helical" evidence="1">
    <location>
        <begin position="94"/>
        <end position="111"/>
    </location>
</feature>
<feature type="transmembrane region" description="Helical" evidence="1">
    <location>
        <begin position="46"/>
        <end position="64"/>
    </location>
</feature>
<protein>
    <submittedName>
        <fullName evidence="3">Hydrogenase</fullName>
    </submittedName>
</protein>